<evidence type="ECO:0000256" key="1">
    <source>
        <dbReference type="ARBA" id="ARBA00004917"/>
    </source>
</evidence>
<dbReference type="PANTHER" id="PTHR21058">
    <property type="entry name" value="6,7-DIMETHYL-8-RIBITYLLUMAZINE SYNTHASE DMRL SYNTHASE LUMAZINE SYNTHASE"/>
    <property type="match status" value="1"/>
</dbReference>
<dbReference type="GO" id="GO:0009349">
    <property type="term" value="C:riboflavin synthase complex"/>
    <property type="evidence" value="ECO:0007669"/>
    <property type="project" value="UniProtKB-UniRule"/>
</dbReference>
<feature type="binding site" evidence="7">
    <location>
        <position position="121"/>
    </location>
    <ligand>
        <name>(2S)-2-hydroxy-3-oxobutyl phosphate</name>
        <dbReference type="ChEBI" id="CHEBI:58830"/>
    </ligand>
</feature>
<dbReference type="GO" id="GO:0000906">
    <property type="term" value="F:6,7-dimethyl-8-ribityllumazine synthase activity"/>
    <property type="evidence" value="ECO:0007669"/>
    <property type="project" value="UniProtKB-UniRule"/>
</dbReference>
<comment type="catalytic activity">
    <reaction evidence="6 7">
        <text>(2S)-2-hydroxy-3-oxobutyl phosphate + 5-amino-6-(D-ribitylamino)uracil = 6,7-dimethyl-8-(1-D-ribityl)lumazine + phosphate + 2 H2O + H(+)</text>
        <dbReference type="Rhea" id="RHEA:26152"/>
        <dbReference type="ChEBI" id="CHEBI:15377"/>
        <dbReference type="ChEBI" id="CHEBI:15378"/>
        <dbReference type="ChEBI" id="CHEBI:15934"/>
        <dbReference type="ChEBI" id="CHEBI:43474"/>
        <dbReference type="ChEBI" id="CHEBI:58201"/>
        <dbReference type="ChEBI" id="CHEBI:58830"/>
        <dbReference type="EC" id="2.5.1.78"/>
    </reaction>
</comment>
<dbReference type="CDD" id="cd09209">
    <property type="entry name" value="Lumazine_synthase-I"/>
    <property type="match status" value="1"/>
</dbReference>
<feature type="binding site" evidence="7">
    <location>
        <begin position="50"/>
        <end position="52"/>
    </location>
    <ligand>
        <name>5-amino-6-(D-ribitylamino)uracil</name>
        <dbReference type="ChEBI" id="CHEBI:15934"/>
    </ligand>
</feature>
<feature type="active site" description="Proton donor" evidence="7">
    <location>
        <position position="82"/>
    </location>
</feature>
<dbReference type="NCBIfam" id="TIGR00114">
    <property type="entry name" value="lumazine-synth"/>
    <property type="match status" value="1"/>
</dbReference>
<dbReference type="InterPro" id="IPR034964">
    <property type="entry name" value="LS"/>
</dbReference>
<reference evidence="9" key="1">
    <citation type="submission" date="2016-10" db="EMBL/GenBank/DDBJ databases">
        <authorList>
            <person name="Varghese N."/>
            <person name="Submissions S."/>
        </authorList>
    </citation>
    <scope>NUCLEOTIDE SEQUENCE [LARGE SCALE GENOMIC DNA]</scope>
    <source>
        <strain evidence="9">ATCC 35263</strain>
    </source>
</reference>
<sequence>MSASSSDAALRVAICVARFYPELADRLVEGAQRVLSAAGVASEVFDVPGAFELPLAALWCAESGRFDGVVCLGVVIRGETDHYDFVCQEAARGIGAAQRATGVPCGFGVITCETREQALARSGAGKRHVGEDAARAVLAMVELRRQLRAQEQARAVR</sequence>
<dbReference type="PANTHER" id="PTHR21058:SF0">
    <property type="entry name" value="6,7-DIMETHYL-8-RIBITYLLUMAZINE SYNTHASE"/>
    <property type="match status" value="1"/>
</dbReference>
<evidence type="ECO:0000313" key="8">
    <source>
        <dbReference type="EMBL" id="SEH15188.1"/>
    </source>
</evidence>
<feature type="binding site" evidence="7">
    <location>
        <begin position="74"/>
        <end position="76"/>
    </location>
    <ligand>
        <name>5-amino-6-(D-ribitylamino)uracil</name>
        <dbReference type="ChEBI" id="CHEBI:15934"/>
    </ligand>
</feature>
<accession>A0A1H6FYC5</accession>
<dbReference type="Gene3D" id="3.40.50.960">
    <property type="entry name" value="Lumazine/riboflavin synthase"/>
    <property type="match status" value="1"/>
</dbReference>
<comment type="pathway">
    <text evidence="1 7">Cofactor biosynthesis; riboflavin biosynthesis; riboflavin from 2-hydroxy-3-oxobutyl phosphate and 5-amino-6-(D-ribitylamino)uracil: step 1/2.</text>
</comment>
<gene>
    <name evidence="7" type="primary">ribH</name>
    <name evidence="8" type="ORF">SAMN02745716_1869</name>
</gene>
<keyword evidence="4 7" id="KW-0686">Riboflavin biosynthesis</keyword>
<evidence type="ECO:0000256" key="4">
    <source>
        <dbReference type="ARBA" id="ARBA00022619"/>
    </source>
</evidence>
<feature type="binding site" evidence="7">
    <location>
        <begin position="79"/>
        <end position="80"/>
    </location>
    <ligand>
        <name>(2S)-2-hydroxy-3-oxobutyl phosphate</name>
        <dbReference type="ChEBI" id="CHEBI:58830"/>
    </ligand>
</feature>
<dbReference type="SUPFAM" id="SSF52121">
    <property type="entry name" value="Lumazine synthase"/>
    <property type="match status" value="1"/>
</dbReference>
<keyword evidence="5 7" id="KW-0808">Transferase</keyword>
<dbReference type="GO" id="GO:0009231">
    <property type="term" value="P:riboflavin biosynthetic process"/>
    <property type="evidence" value="ECO:0007669"/>
    <property type="project" value="UniProtKB-UniRule"/>
</dbReference>
<dbReference type="RefSeq" id="WP_093118418.1">
    <property type="nucleotide sequence ID" value="NZ_FNWJ01000002.1"/>
</dbReference>
<evidence type="ECO:0000256" key="7">
    <source>
        <dbReference type="HAMAP-Rule" id="MF_00178"/>
    </source>
</evidence>
<protein>
    <recommendedName>
        <fullName evidence="3 7">6,7-dimethyl-8-ribityllumazine synthase</fullName>
        <shortName evidence="7">DMRL synthase</shortName>
        <shortName evidence="7">LS</shortName>
        <shortName evidence="7">Lumazine synthase</shortName>
        <ecNumber evidence="3 7">2.5.1.78</ecNumber>
    </recommendedName>
</protein>
<evidence type="ECO:0000256" key="5">
    <source>
        <dbReference type="ARBA" id="ARBA00022679"/>
    </source>
</evidence>
<dbReference type="HAMAP" id="MF_00178">
    <property type="entry name" value="Lumazine_synth"/>
    <property type="match status" value="1"/>
</dbReference>
<evidence type="ECO:0000256" key="2">
    <source>
        <dbReference type="ARBA" id="ARBA00007424"/>
    </source>
</evidence>
<feature type="binding site" evidence="7">
    <location>
        <position position="107"/>
    </location>
    <ligand>
        <name>5-amino-6-(D-ribitylamino)uracil</name>
        <dbReference type="ChEBI" id="CHEBI:15934"/>
    </ligand>
</feature>
<dbReference type="EMBL" id="FNWJ01000002">
    <property type="protein sequence ID" value="SEH15188.1"/>
    <property type="molecule type" value="Genomic_DNA"/>
</dbReference>
<proteinExistence type="inferred from homology"/>
<dbReference type="UniPathway" id="UPA00275">
    <property type="reaction ID" value="UER00404"/>
</dbReference>
<evidence type="ECO:0000256" key="6">
    <source>
        <dbReference type="ARBA" id="ARBA00048785"/>
    </source>
</evidence>
<dbReference type="AlphaFoldDB" id="A0A1H6FYC5"/>
<comment type="similarity">
    <text evidence="2 7">Belongs to the DMRL synthase family.</text>
</comment>
<feature type="binding site" evidence="7">
    <location>
        <position position="19"/>
    </location>
    <ligand>
        <name>5-amino-6-(D-ribitylamino)uracil</name>
        <dbReference type="ChEBI" id="CHEBI:15934"/>
    </ligand>
</feature>
<organism evidence="8 9">
    <name type="scientific">Thermoleophilum album</name>
    <dbReference type="NCBI Taxonomy" id="29539"/>
    <lineage>
        <taxon>Bacteria</taxon>
        <taxon>Bacillati</taxon>
        <taxon>Actinomycetota</taxon>
        <taxon>Thermoleophilia</taxon>
        <taxon>Thermoleophilales</taxon>
        <taxon>Thermoleophilaceae</taxon>
        <taxon>Thermoleophilum</taxon>
    </lineage>
</organism>
<dbReference type="EC" id="2.5.1.78" evidence="3 7"/>
<dbReference type="Pfam" id="PF00885">
    <property type="entry name" value="DMRL_synthase"/>
    <property type="match status" value="1"/>
</dbReference>
<comment type="function">
    <text evidence="7">Catalyzes the formation of 6,7-dimethyl-8-ribityllumazine by condensation of 5-amino-6-(D-ribitylamino)uracil with 3,4-dihydroxy-2-butanone 4-phosphate. This is the penultimate step in the biosynthesis of riboflavin.</text>
</comment>
<keyword evidence="9" id="KW-1185">Reference proteome</keyword>
<dbReference type="InterPro" id="IPR036467">
    <property type="entry name" value="LS/RS_sf"/>
</dbReference>
<name>A0A1H6FYC5_THEAL</name>
<dbReference type="Proteomes" id="UP000222056">
    <property type="component" value="Unassembled WGS sequence"/>
</dbReference>
<evidence type="ECO:0000256" key="3">
    <source>
        <dbReference type="ARBA" id="ARBA00012664"/>
    </source>
</evidence>
<dbReference type="STRING" id="29539.SAMN02745716_1869"/>
<dbReference type="OrthoDB" id="9809709at2"/>
<evidence type="ECO:0000313" key="9">
    <source>
        <dbReference type="Proteomes" id="UP000222056"/>
    </source>
</evidence>
<dbReference type="InterPro" id="IPR002180">
    <property type="entry name" value="LS/RS"/>
</dbReference>